<evidence type="ECO:0000256" key="1">
    <source>
        <dbReference type="SAM" id="Phobius"/>
    </source>
</evidence>
<comment type="caution">
    <text evidence="2">The sequence shown here is derived from an EMBL/GenBank/DDBJ whole genome shotgun (WGS) entry which is preliminary data.</text>
</comment>
<keyword evidence="1" id="KW-0472">Membrane</keyword>
<dbReference type="Pfam" id="PF13367">
    <property type="entry name" value="PrsW-protease"/>
    <property type="match status" value="1"/>
</dbReference>
<dbReference type="EMBL" id="JAFLEQ010000008">
    <property type="protein sequence ID" value="MBN9644096.1"/>
    <property type="molecule type" value="Genomic_DNA"/>
</dbReference>
<dbReference type="PANTHER" id="PTHR36844">
    <property type="entry name" value="PROTEASE PRSW"/>
    <property type="match status" value="1"/>
</dbReference>
<keyword evidence="1" id="KW-0812">Transmembrane</keyword>
<dbReference type="InterPro" id="IPR026898">
    <property type="entry name" value="PrsW"/>
</dbReference>
<feature type="transmembrane region" description="Helical" evidence="1">
    <location>
        <begin position="255"/>
        <end position="274"/>
    </location>
</feature>
<sequence length="408" mass="44388">MNTRFHIAVPDNPARLDFVGTSPRSSAVPLVSAAREFFHPTTFTWWMYCVLVLAGSIGASTGIALFDTRVTLMRLLPLFVITLGLFALLILVFDPYRARRFWVMLLAAMAGASIPTWLSMIANGYWAGVVTAVLPDGSGPQWWAAVAGPTSEEWSKAMCVFLIMVIAGASLRRPMHGLFTGAFVGLGFQILENISYASNAALTDINSDVNDALTITVLRSVIGISSHWLYSGVVGAGVAVALGRTVTDVPLWKRLGGFCGFYLLGWGLHFVWNAPAGDSVLTLLLIPVKMIASLVVFGLVLRWCFNQERLFLVEAMDEVAAAGTGHPDLSRLSADQQMRTVVAGTRRQRRTTLSRIRFSDGPEAKKDAKKSRLVLLEALQAWGRRGTGVDELAGASVPPQLRHTAQLR</sequence>
<dbReference type="RefSeq" id="WP_207119009.1">
    <property type="nucleotide sequence ID" value="NZ_JAFLEQ010000008.1"/>
</dbReference>
<feature type="transmembrane region" description="Helical" evidence="1">
    <location>
        <begin position="280"/>
        <end position="301"/>
    </location>
</feature>
<feature type="transmembrane region" description="Helical" evidence="1">
    <location>
        <begin position="105"/>
        <end position="134"/>
    </location>
</feature>
<feature type="transmembrane region" description="Helical" evidence="1">
    <location>
        <begin position="154"/>
        <end position="171"/>
    </location>
</feature>
<keyword evidence="2" id="KW-0482">Metalloprotease</keyword>
<organism evidence="2 3">
    <name type="scientific">Corynebacterium mendelii</name>
    <dbReference type="NCBI Taxonomy" id="2765362"/>
    <lineage>
        <taxon>Bacteria</taxon>
        <taxon>Bacillati</taxon>
        <taxon>Actinomycetota</taxon>
        <taxon>Actinomycetes</taxon>
        <taxon>Mycobacteriales</taxon>
        <taxon>Corynebacteriaceae</taxon>
        <taxon>Corynebacterium</taxon>
    </lineage>
</organism>
<feature type="transmembrane region" description="Helical" evidence="1">
    <location>
        <begin position="45"/>
        <end position="66"/>
    </location>
</feature>
<feature type="transmembrane region" description="Helical" evidence="1">
    <location>
        <begin position="217"/>
        <end position="243"/>
    </location>
</feature>
<evidence type="ECO:0000313" key="3">
    <source>
        <dbReference type="Proteomes" id="UP000664332"/>
    </source>
</evidence>
<feature type="transmembrane region" description="Helical" evidence="1">
    <location>
        <begin position="178"/>
        <end position="197"/>
    </location>
</feature>
<evidence type="ECO:0000313" key="2">
    <source>
        <dbReference type="EMBL" id="MBN9644096.1"/>
    </source>
</evidence>
<dbReference type="GO" id="GO:0008237">
    <property type="term" value="F:metallopeptidase activity"/>
    <property type="evidence" value="ECO:0007669"/>
    <property type="project" value="UniProtKB-KW"/>
</dbReference>
<gene>
    <name evidence="2" type="ORF">JZY06_05610</name>
</gene>
<name>A0A939E0A1_9CORY</name>
<dbReference type="Proteomes" id="UP000664332">
    <property type="component" value="Unassembled WGS sequence"/>
</dbReference>
<feature type="transmembrane region" description="Helical" evidence="1">
    <location>
        <begin position="72"/>
        <end position="93"/>
    </location>
</feature>
<dbReference type="AlphaFoldDB" id="A0A939E0A1"/>
<dbReference type="PANTHER" id="PTHR36844:SF1">
    <property type="entry name" value="PROTEASE PRSW"/>
    <property type="match status" value="1"/>
</dbReference>
<keyword evidence="3" id="KW-1185">Reference proteome</keyword>
<keyword evidence="2" id="KW-0378">Hydrolase</keyword>
<keyword evidence="2" id="KW-0645">Protease</keyword>
<protein>
    <submittedName>
        <fullName evidence="2">PrsW family intramembrane metalloprotease</fullName>
    </submittedName>
</protein>
<proteinExistence type="predicted"/>
<accession>A0A939E0A1</accession>
<reference evidence="2" key="1">
    <citation type="submission" date="2021-03" db="EMBL/GenBank/DDBJ databases">
        <authorList>
            <person name="Sun Q."/>
        </authorList>
    </citation>
    <scope>NUCLEOTIDE SEQUENCE</scope>
    <source>
        <strain evidence="2">CCM 8862</strain>
    </source>
</reference>
<keyword evidence="1" id="KW-1133">Transmembrane helix</keyword>